<keyword evidence="3" id="KW-0614">Plasmid</keyword>
<accession>A0A1U9Z9I3</accession>
<dbReference type="NCBIfam" id="NF033580">
    <property type="entry name" value="transpos_IS5_3"/>
    <property type="match status" value="1"/>
</dbReference>
<proteinExistence type="predicted"/>
<dbReference type="eggNOG" id="COG3293">
    <property type="taxonomic scope" value="Bacteria"/>
</dbReference>
<sequence length="277" mass="32219">MVWTEITRRQYALRTGRYASDMSDREWALVEPFLPMPRRLGRPRITDLREVVNALLYIATIGCQWRMLPKDFPPCSTVQRYFYEWRALGIWGRINHHLVMEARELEGKEASPTAGVIDSQSVKTTESGGIRGYDAGKKIKGRKRHVIVDTLGLMVGLMVHSADIQDRDGAPDLLKSIRHRWPWLLHVFADGGYAGDKLKRRLKKIGRWTVEIIKRSDKAKGFEALPRRWVVERTFAWLGRCRRLAKDVEKSIASAEAWIMIAHIRLITRRLARYCYY</sequence>
<dbReference type="KEGG" id="mmed:Mame_05077"/>
<keyword evidence="4" id="KW-1185">Reference proteome</keyword>
<dbReference type="GO" id="GO:0004803">
    <property type="term" value="F:transposase activity"/>
    <property type="evidence" value="ECO:0007669"/>
    <property type="project" value="InterPro"/>
</dbReference>
<evidence type="ECO:0000259" key="2">
    <source>
        <dbReference type="Pfam" id="PF13340"/>
    </source>
</evidence>
<dbReference type="EMBL" id="CP020332">
    <property type="protein sequence ID" value="AQZ54369.1"/>
    <property type="molecule type" value="Genomic_DNA"/>
</dbReference>
<evidence type="ECO:0000259" key="1">
    <source>
        <dbReference type="Pfam" id="PF01609"/>
    </source>
</evidence>
<evidence type="ECO:0000313" key="4">
    <source>
        <dbReference type="Proteomes" id="UP000191135"/>
    </source>
</evidence>
<name>A0A1U9Z9I3_9HYPH</name>
<organism evidence="3 4">
    <name type="scientific">Martelella mediterranea DSM 17316</name>
    <dbReference type="NCBI Taxonomy" id="1122214"/>
    <lineage>
        <taxon>Bacteria</taxon>
        <taxon>Pseudomonadati</taxon>
        <taxon>Pseudomonadota</taxon>
        <taxon>Alphaproteobacteria</taxon>
        <taxon>Hyphomicrobiales</taxon>
        <taxon>Aurantimonadaceae</taxon>
        <taxon>Martelella</taxon>
    </lineage>
</organism>
<reference evidence="3 4" key="1">
    <citation type="submission" date="2017-03" db="EMBL/GenBank/DDBJ databases">
        <title>Foreign affairs: Plasmid Transfer between Roseobacters and Rhizobia.</title>
        <authorList>
            <person name="Bartling P."/>
            <person name="Bunk B."/>
            <person name="Overmann J."/>
            <person name="Brinkmann H."/>
            <person name="Petersen J."/>
        </authorList>
    </citation>
    <scope>NUCLEOTIDE SEQUENCE [LARGE SCALE GENOMIC DNA]</scope>
    <source>
        <strain evidence="3 4">MACL11</strain>
        <plasmid evidence="4">Plasmid pmm259</plasmid>
    </source>
</reference>
<geneLocation type="plasmid" evidence="4">
    <name>pmm259</name>
</geneLocation>
<dbReference type="InterPro" id="IPR025161">
    <property type="entry name" value="IS402-like_dom"/>
</dbReference>
<dbReference type="AlphaFoldDB" id="A0A1U9Z9I3"/>
<evidence type="ECO:0000313" key="3">
    <source>
        <dbReference type="EMBL" id="AQZ54369.1"/>
    </source>
</evidence>
<dbReference type="RefSeq" id="WP_026173640.1">
    <property type="nucleotide sequence ID" value="NZ_AQWH01000016.1"/>
</dbReference>
<gene>
    <name evidence="3" type="ORF">Mame_05077</name>
</gene>
<dbReference type="OrthoDB" id="9798237at2"/>
<dbReference type="PANTHER" id="PTHR30007:SF0">
    <property type="entry name" value="TRANSPOSASE"/>
    <property type="match status" value="1"/>
</dbReference>
<protein>
    <submittedName>
        <fullName evidence="3">Transposase</fullName>
    </submittedName>
</protein>
<dbReference type="Pfam" id="PF01609">
    <property type="entry name" value="DDE_Tnp_1"/>
    <property type="match status" value="1"/>
</dbReference>
<dbReference type="Pfam" id="PF13340">
    <property type="entry name" value="DUF4096"/>
    <property type="match status" value="1"/>
</dbReference>
<dbReference type="PANTHER" id="PTHR30007">
    <property type="entry name" value="PHP DOMAIN PROTEIN"/>
    <property type="match status" value="1"/>
</dbReference>
<dbReference type="InterPro" id="IPR002559">
    <property type="entry name" value="Transposase_11"/>
</dbReference>
<dbReference type="Proteomes" id="UP000191135">
    <property type="component" value="Plasmid pMM259"/>
</dbReference>
<feature type="domain" description="Insertion element IS402-like" evidence="2">
    <location>
        <begin position="22"/>
        <end position="94"/>
    </location>
</feature>
<dbReference type="GO" id="GO:0006313">
    <property type="term" value="P:DNA transposition"/>
    <property type="evidence" value="ECO:0007669"/>
    <property type="project" value="InterPro"/>
</dbReference>
<feature type="domain" description="Transposase IS4-like" evidence="1">
    <location>
        <begin position="112"/>
        <end position="266"/>
    </location>
</feature>
<dbReference type="GO" id="GO:0003677">
    <property type="term" value="F:DNA binding"/>
    <property type="evidence" value="ECO:0007669"/>
    <property type="project" value="InterPro"/>
</dbReference>